<dbReference type="VEuPathDB" id="TrichDB:TRFO_21713"/>
<evidence type="ECO:0000313" key="11">
    <source>
        <dbReference type="Proteomes" id="UP000179807"/>
    </source>
</evidence>
<sequence>MWQPGYGQPPYQQQQYQYGQQAPYGQIPVQQPPMNSIPTEVIDWEAVSSIDPDLIRRTGDLTQLQPFISKFAGANLNAYDSQILPHPLSVRLCAILQVSLQYMSDVQKSLQNIIEEKDRKIARQQEDYKKLKASYIKADTILRKKMRPSERCPICLKQYLNYDFLDKHVERRHPEHLEEWLSIRNKKPARKESEKLIDQLFERIEALQKTIHKDRESKKHHHHHKKENEKPKNLQKELYEKQQELMATVDIEEEISMNKNEDIRNQLVSAVDELNSSWIAWKKNPSPRKASNNQNNKNKKQSHQKITKEEEVLNNMYFPNNDNFGSDEIEGSFHLKDNLSDVLPSGQQNNLMDNNVNNNNNPFQFAMLQDSNVPIPPKAQEKETANDISKKKKKKTKDHTPILPDDLENIPAQPIIPQSYNPQNENQYHESQSESESIDVKPDYQNIPEVNEKSNNKRKRKRHSKQQILPPVKKGLSEDTIQLLNKARKFVVQKFQPQYDESTVNHVMQRVQKKAKLLENQIPNVQNHEDAAERLKVSLGEKLNEYNNVMRKVMVKIQNEAPVKHCTIFDSMLSENSTTSLDQTIKSNDINNQPIQNEEIKQQPINQSVIEEPANEKYENSQLNLSMSKTQSEPQLIHTSSPISSKHHNQSNVSMTSYNRYSQEYEYYSDEDDAFVKNESKIINNKAPILQGRPNKNRVSRKYCKSAGHEISEKIPEIINQLNQEKPTKPEENEISAIEAASPKKENEISAIDVASPRKDNDEPKPANQSHMFDSNDSLCLPPKNPPKNSKISHYQDSYYDYDEFEDENENIALSYTKPKKQLKHIVQQNLYVRAKNEFTSSTEIFSAEPTPMKSYSQIKSSVMQSSPEPNELQIHNSPHVSISSQISQISKSPENSNMQTPQKASPSTPPHNFSSNAPSAPPSMKAPPPEYEYYSDEEEEPNYITKKQNNIQKPVHQKGSMASEASRQGNVNKPVKPAIQIKDDEYEYYSNDEKTSEQGSVTSAEITYFVPGNNNDTNQSFNQANFESSFSKTKDSTFDKSNELNNKIKLLPTPQSESEGEEEENMGETQNQNDEYSDEEFESDARNENIDKKDISHHSDASMQSSSSKQSAHMALDVFDHPRSIQTTSTISSNSTSKQSIPTKPLPDINASYQPQNLPQKADQQLQPQTNKDNLKPNEEGSYLSQLQRVDPGTRAQPKEQQQQRLLTNITNINTNKGQNESSKQNQSVLKASAASSLLSSSQTGSSFISKQRNLLASKYGAPPSRPEQKRSPTIIPMPNMEDEANDDDDEGYYDDENFEEDEYENDELPTKANVIDLFKQPSSNKSSQLQSSNLRGNSKGYSIMKAQKTFAGSSSAPIEDDEFNYNRGPPTTNDNYEDDEFNFDYQQAPSGFDESSDQEPYFKSASGFGDTNFEDASDGPPALSNKRNGDSVISNDDWNL</sequence>
<feature type="region of interest" description="Disordered" evidence="8">
    <location>
        <begin position="839"/>
        <end position="1442"/>
    </location>
</feature>
<evidence type="ECO:0000256" key="3">
    <source>
        <dbReference type="ARBA" id="ARBA00009131"/>
    </source>
</evidence>
<dbReference type="Pfam" id="PF13815">
    <property type="entry name" value="Dzip-like_N"/>
    <property type="match status" value="1"/>
</dbReference>
<evidence type="ECO:0000256" key="4">
    <source>
        <dbReference type="ARBA" id="ARBA00023054"/>
    </source>
</evidence>
<evidence type="ECO:0000256" key="1">
    <source>
        <dbReference type="ARBA" id="ARBA00004114"/>
    </source>
</evidence>
<keyword evidence="5" id="KW-0963">Cytoplasm</keyword>
<feature type="compositionally biased region" description="Acidic residues" evidence="8">
    <location>
        <begin position="1282"/>
        <end position="1309"/>
    </location>
</feature>
<dbReference type="PANTHER" id="PTHR21502:SF3">
    <property type="entry name" value="CILIUM ASSEMBLY PROTEIN DZIP1L"/>
    <property type="match status" value="1"/>
</dbReference>
<name>A0A1J4KI87_9EUKA</name>
<feature type="compositionally biased region" description="Low complexity" evidence="8">
    <location>
        <begin position="1324"/>
        <end position="1336"/>
    </location>
</feature>
<evidence type="ECO:0000313" key="10">
    <source>
        <dbReference type="EMBL" id="OHT09390.1"/>
    </source>
</evidence>
<feature type="region of interest" description="Disordered" evidence="8">
    <location>
        <begin position="723"/>
        <end position="795"/>
    </location>
</feature>
<dbReference type="RefSeq" id="XP_068362526.1">
    <property type="nucleotide sequence ID" value="XM_068502140.1"/>
</dbReference>
<feature type="compositionally biased region" description="Polar residues" evidence="8">
    <location>
        <begin position="1013"/>
        <end position="1032"/>
    </location>
</feature>
<feature type="compositionally biased region" description="Polar residues" evidence="8">
    <location>
        <begin position="1152"/>
        <end position="1173"/>
    </location>
</feature>
<dbReference type="GeneID" id="94836844"/>
<feature type="compositionally biased region" description="Polar residues" evidence="8">
    <location>
        <begin position="416"/>
        <end position="426"/>
    </location>
</feature>
<feature type="compositionally biased region" description="Polar residues" evidence="8">
    <location>
        <begin position="767"/>
        <end position="778"/>
    </location>
</feature>
<keyword evidence="4 7" id="KW-0175">Coiled coil</keyword>
<feature type="domain" description="C2H2-type" evidence="9">
    <location>
        <begin position="152"/>
        <end position="173"/>
    </location>
</feature>
<dbReference type="PROSITE" id="PS00028">
    <property type="entry name" value="ZINC_FINGER_C2H2_1"/>
    <property type="match status" value="1"/>
</dbReference>
<accession>A0A1J4KI87</accession>
<keyword evidence="5" id="KW-0206">Cytoskeleton</keyword>
<feature type="compositionally biased region" description="Polar residues" evidence="8">
    <location>
        <begin position="1218"/>
        <end position="1228"/>
    </location>
</feature>
<evidence type="ECO:0000256" key="7">
    <source>
        <dbReference type="SAM" id="Coils"/>
    </source>
</evidence>
<dbReference type="GO" id="GO:0005737">
    <property type="term" value="C:cytoplasm"/>
    <property type="evidence" value="ECO:0007669"/>
    <property type="project" value="TreeGrafter"/>
</dbReference>
<feature type="region of interest" description="Disordered" evidence="8">
    <location>
        <begin position="281"/>
        <end position="306"/>
    </location>
</feature>
<feature type="region of interest" description="Disordered" evidence="8">
    <location>
        <begin position="213"/>
        <end position="234"/>
    </location>
</feature>
<dbReference type="PANTHER" id="PTHR21502">
    <property type="entry name" value="ZINC FINGER PROTEIN DZIP1"/>
    <property type="match status" value="1"/>
</dbReference>
<reference evidence="10" key="1">
    <citation type="submission" date="2016-10" db="EMBL/GenBank/DDBJ databases">
        <authorList>
            <person name="Benchimol M."/>
            <person name="Almeida L.G."/>
            <person name="Vasconcelos A.T."/>
            <person name="Perreira-Neves A."/>
            <person name="Rosa I.A."/>
            <person name="Tasca T."/>
            <person name="Bogo M.R."/>
            <person name="de Souza W."/>
        </authorList>
    </citation>
    <scope>NUCLEOTIDE SEQUENCE [LARGE SCALE GENOMIC DNA]</scope>
    <source>
        <strain evidence="10">K</strain>
    </source>
</reference>
<proteinExistence type="inferred from homology"/>
<evidence type="ECO:0000256" key="8">
    <source>
        <dbReference type="SAM" id="MobiDB-lite"/>
    </source>
</evidence>
<feature type="compositionally biased region" description="Polar residues" evidence="8">
    <location>
        <begin position="894"/>
        <end position="907"/>
    </location>
</feature>
<comment type="subcellular location">
    <subcellularLocation>
        <location evidence="2">Cytoplasm</location>
        <location evidence="2">Cytoskeleton</location>
        <location evidence="2">Cilium basal body</location>
    </subcellularLocation>
    <subcellularLocation>
        <location evidence="1">Cytoplasm</location>
        <location evidence="1">Cytoskeleton</location>
        <location evidence="1">Microtubule organizing center</location>
        <location evidence="1">Centrosome</location>
        <location evidence="1">Centriole</location>
    </subcellularLocation>
</comment>
<feature type="compositionally biased region" description="Basic and acidic residues" evidence="8">
    <location>
        <begin position="1084"/>
        <end position="1101"/>
    </location>
</feature>
<feature type="compositionally biased region" description="Basic and acidic residues" evidence="8">
    <location>
        <begin position="756"/>
        <end position="765"/>
    </location>
</feature>
<feature type="coiled-coil region" evidence="7">
    <location>
        <begin position="107"/>
        <end position="134"/>
    </location>
</feature>
<feature type="compositionally biased region" description="Pro residues" evidence="8">
    <location>
        <begin position="920"/>
        <end position="931"/>
    </location>
</feature>
<dbReference type="InterPro" id="IPR013087">
    <property type="entry name" value="Znf_C2H2_type"/>
</dbReference>
<evidence type="ECO:0000259" key="9">
    <source>
        <dbReference type="PROSITE" id="PS00028"/>
    </source>
</evidence>
<feature type="compositionally biased region" description="Basic and acidic residues" evidence="8">
    <location>
        <begin position="1033"/>
        <end position="1043"/>
    </location>
</feature>
<comment type="similarity">
    <text evidence="3">Belongs to the DZIP C2H2-type zinc-finger protein family.</text>
</comment>
<dbReference type="GO" id="GO:0008270">
    <property type="term" value="F:zinc ion binding"/>
    <property type="evidence" value="ECO:0007669"/>
    <property type="project" value="UniProtKB-KW"/>
</dbReference>
<dbReference type="InterPro" id="IPR032714">
    <property type="entry name" value="DZIP1_N"/>
</dbReference>
<feature type="compositionally biased region" description="Low complexity" evidence="8">
    <location>
        <begin position="1102"/>
        <end position="1116"/>
    </location>
</feature>
<feature type="compositionally biased region" description="Low complexity" evidence="8">
    <location>
        <begin position="882"/>
        <end position="893"/>
    </location>
</feature>
<feature type="compositionally biased region" description="Basic and acidic residues" evidence="8">
    <location>
        <begin position="427"/>
        <end position="442"/>
    </location>
</feature>
<dbReference type="InterPro" id="IPR051241">
    <property type="entry name" value="DZIP_RILPL"/>
</dbReference>
<feature type="compositionally biased region" description="Low complexity" evidence="8">
    <location>
        <begin position="1229"/>
        <end position="1251"/>
    </location>
</feature>
<dbReference type="EMBL" id="MLAK01000640">
    <property type="protein sequence ID" value="OHT09390.1"/>
    <property type="molecule type" value="Genomic_DNA"/>
</dbReference>
<evidence type="ECO:0000256" key="5">
    <source>
        <dbReference type="ARBA" id="ARBA00023212"/>
    </source>
</evidence>
<keyword evidence="6" id="KW-0966">Cell projection</keyword>
<feature type="compositionally biased region" description="Basic residues" evidence="8">
    <location>
        <begin position="456"/>
        <end position="465"/>
    </location>
</feature>
<evidence type="ECO:0000256" key="6">
    <source>
        <dbReference type="ARBA" id="ARBA00023273"/>
    </source>
</evidence>
<feature type="compositionally biased region" description="Polar residues" evidence="8">
    <location>
        <begin position="854"/>
        <end position="881"/>
    </location>
</feature>
<dbReference type="OrthoDB" id="515971at2759"/>
<feature type="compositionally biased region" description="Polar residues" evidence="8">
    <location>
        <begin position="1433"/>
        <end position="1442"/>
    </location>
</feature>
<comment type="caution">
    <text evidence="10">The sequence shown here is derived from an EMBL/GenBank/DDBJ whole genome shotgun (WGS) entry which is preliminary data.</text>
</comment>
<feature type="region of interest" description="Disordered" evidence="8">
    <location>
        <begin position="374"/>
        <end position="473"/>
    </location>
</feature>
<organism evidence="10 11">
    <name type="scientific">Tritrichomonas foetus</name>
    <dbReference type="NCBI Taxonomy" id="1144522"/>
    <lineage>
        <taxon>Eukaryota</taxon>
        <taxon>Metamonada</taxon>
        <taxon>Parabasalia</taxon>
        <taxon>Tritrichomonadida</taxon>
        <taxon>Tritrichomonadidae</taxon>
        <taxon>Tritrichomonas</taxon>
    </lineage>
</organism>
<feature type="compositionally biased region" description="Basic and acidic residues" evidence="8">
    <location>
        <begin position="379"/>
        <end position="389"/>
    </location>
</feature>
<dbReference type="GO" id="GO:0005814">
    <property type="term" value="C:centriole"/>
    <property type="evidence" value="ECO:0007669"/>
    <property type="project" value="UniProtKB-SubCell"/>
</dbReference>
<keyword evidence="11" id="KW-1185">Reference proteome</keyword>
<protein>
    <recommendedName>
        <fullName evidence="9">C2H2-type domain-containing protein</fullName>
    </recommendedName>
</protein>
<gene>
    <name evidence="10" type="ORF">TRFO_21713</name>
</gene>
<dbReference type="Proteomes" id="UP000179807">
    <property type="component" value="Unassembled WGS sequence"/>
</dbReference>
<feature type="compositionally biased region" description="Low complexity" evidence="8">
    <location>
        <begin position="1125"/>
        <end position="1144"/>
    </location>
</feature>
<evidence type="ECO:0000256" key="2">
    <source>
        <dbReference type="ARBA" id="ARBA00004120"/>
    </source>
</evidence>